<evidence type="ECO:0008006" key="3">
    <source>
        <dbReference type="Google" id="ProtNLM"/>
    </source>
</evidence>
<evidence type="ECO:0000313" key="1">
    <source>
        <dbReference type="EMBL" id="MFD2598107.1"/>
    </source>
</evidence>
<proteinExistence type="predicted"/>
<dbReference type="Proteomes" id="UP001597393">
    <property type="component" value="Unassembled WGS sequence"/>
</dbReference>
<organism evidence="1 2">
    <name type="scientific">Sphingobacterium corticis</name>
    <dbReference type="NCBI Taxonomy" id="1812823"/>
    <lineage>
        <taxon>Bacteria</taxon>
        <taxon>Pseudomonadati</taxon>
        <taxon>Bacteroidota</taxon>
        <taxon>Sphingobacteriia</taxon>
        <taxon>Sphingobacteriales</taxon>
        <taxon>Sphingobacteriaceae</taxon>
        <taxon>Sphingobacterium</taxon>
    </lineage>
</organism>
<gene>
    <name evidence="1" type="ORF">ACFSQ3_04000</name>
</gene>
<sequence length="194" mass="22801">MSVHQQPELKAAILGLPDKEKDKLLIRLINKDKMLIKRLHFQLLEDEADLSDRIDDLRERLTQLFELSTKSIRNQAHQSNIIGLTKLIRQANGMVNEHEKITKHKLSEIEFRILILQQSFEHFSVVISREDLAASRKLHQYIAGRIKYIIGHANKLHEDLRFDYQDDIQTLLQASYETSIGNCLKQHKISKDWW</sequence>
<dbReference type="EMBL" id="JBHUMA010000004">
    <property type="protein sequence ID" value="MFD2598107.1"/>
    <property type="molecule type" value="Genomic_DNA"/>
</dbReference>
<reference evidence="2" key="1">
    <citation type="journal article" date="2019" name="Int. J. Syst. Evol. Microbiol.">
        <title>The Global Catalogue of Microorganisms (GCM) 10K type strain sequencing project: providing services to taxonomists for standard genome sequencing and annotation.</title>
        <authorList>
            <consortium name="The Broad Institute Genomics Platform"/>
            <consortium name="The Broad Institute Genome Sequencing Center for Infectious Disease"/>
            <person name="Wu L."/>
            <person name="Ma J."/>
        </authorList>
    </citation>
    <scope>NUCLEOTIDE SEQUENCE [LARGE SCALE GENOMIC DNA]</scope>
    <source>
        <strain evidence="2">KCTC 42248</strain>
    </source>
</reference>
<evidence type="ECO:0000313" key="2">
    <source>
        <dbReference type="Proteomes" id="UP001597393"/>
    </source>
</evidence>
<accession>A0ABW5NGM2</accession>
<protein>
    <recommendedName>
        <fullName evidence="3">CHAD domain-containing protein</fullName>
    </recommendedName>
</protein>
<keyword evidence="2" id="KW-1185">Reference proteome</keyword>
<comment type="caution">
    <text evidence="1">The sequence shown here is derived from an EMBL/GenBank/DDBJ whole genome shotgun (WGS) entry which is preliminary data.</text>
</comment>
<dbReference type="RefSeq" id="WP_380867718.1">
    <property type="nucleotide sequence ID" value="NZ_JBHUMA010000004.1"/>
</dbReference>
<name>A0ABW5NGM2_9SPHI</name>